<dbReference type="OrthoDB" id="3233284at2"/>
<evidence type="ECO:0000256" key="6">
    <source>
        <dbReference type="RuleBase" id="RU363032"/>
    </source>
</evidence>
<dbReference type="GO" id="GO:0055085">
    <property type="term" value="P:transmembrane transport"/>
    <property type="evidence" value="ECO:0007669"/>
    <property type="project" value="InterPro"/>
</dbReference>
<keyword evidence="3 6" id="KW-0812">Transmembrane</keyword>
<evidence type="ECO:0000256" key="1">
    <source>
        <dbReference type="ARBA" id="ARBA00004141"/>
    </source>
</evidence>
<evidence type="ECO:0000256" key="2">
    <source>
        <dbReference type="ARBA" id="ARBA00022448"/>
    </source>
</evidence>
<dbReference type="EMBL" id="VLNT01000018">
    <property type="protein sequence ID" value="TSD57647.1"/>
    <property type="molecule type" value="Genomic_DNA"/>
</dbReference>
<evidence type="ECO:0000313" key="9">
    <source>
        <dbReference type="Proteomes" id="UP000316988"/>
    </source>
</evidence>
<feature type="transmembrane region" description="Helical" evidence="6">
    <location>
        <begin position="147"/>
        <end position="167"/>
    </location>
</feature>
<evidence type="ECO:0000256" key="5">
    <source>
        <dbReference type="ARBA" id="ARBA00023136"/>
    </source>
</evidence>
<evidence type="ECO:0000256" key="4">
    <source>
        <dbReference type="ARBA" id="ARBA00022989"/>
    </source>
</evidence>
<sequence length="225" mass="23901">MNWAFANRDLLFELTWQHVWVSAVCIVLGFALALPVGWFAYAAGGSPRRSLRQLGGGVLSIGSILYTIPSLPLLVILPSLLGLPWLSVLSIVIALTVYAFAIMVRSVADALRSVPPMVLDSATACGYSRTQRALTVTLPLAGPVMLASLRVVSVSTVSLLSIGALTGVRNLGSLFTNGYNRDFTTEIATGIVLTVIVAFVFDAIIVATGRLLMPWSRVVRVGGGE</sequence>
<evidence type="ECO:0000313" key="8">
    <source>
        <dbReference type="EMBL" id="TSD57647.1"/>
    </source>
</evidence>
<dbReference type="InterPro" id="IPR051204">
    <property type="entry name" value="ABC_transp_perm/SBD"/>
</dbReference>
<dbReference type="Proteomes" id="UP000316988">
    <property type="component" value="Unassembled WGS sequence"/>
</dbReference>
<accession>A0A554RU58</accession>
<feature type="transmembrane region" description="Helical" evidence="6">
    <location>
        <begin position="54"/>
        <end position="77"/>
    </location>
</feature>
<dbReference type="RefSeq" id="WP_143914496.1">
    <property type="nucleotide sequence ID" value="NZ_VLNT01000018.1"/>
</dbReference>
<dbReference type="CDD" id="cd06261">
    <property type="entry name" value="TM_PBP2"/>
    <property type="match status" value="1"/>
</dbReference>
<evidence type="ECO:0000256" key="3">
    <source>
        <dbReference type="ARBA" id="ARBA00022692"/>
    </source>
</evidence>
<comment type="subcellular location">
    <subcellularLocation>
        <location evidence="6">Cell membrane</location>
        <topology evidence="6">Multi-pass membrane protein</topology>
    </subcellularLocation>
    <subcellularLocation>
        <location evidence="1">Membrane</location>
        <topology evidence="1">Multi-pass membrane protein</topology>
    </subcellularLocation>
</comment>
<reference evidence="8 9" key="1">
    <citation type="submission" date="2019-07" db="EMBL/GenBank/DDBJ databases">
        <authorList>
            <person name="Zhao L.H."/>
        </authorList>
    </citation>
    <scope>NUCLEOTIDE SEQUENCE [LARGE SCALE GENOMIC DNA]</scope>
    <source>
        <strain evidence="8 9">Co35</strain>
    </source>
</reference>
<evidence type="ECO:0000259" key="7">
    <source>
        <dbReference type="PROSITE" id="PS50928"/>
    </source>
</evidence>
<dbReference type="InterPro" id="IPR000515">
    <property type="entry name" value="MetI-like"/>
</dbReference>
<proteinExistence type="inferred from homology"/>
<dbReference type="AlphaFoldDB" id="A0A554RU58"/>
<keyword evidence="2 6" id="KW-0813">Transport</keyword>
<feature type="transmembrane region" description="Helical" evidence="6">
    <location>
        <begin position="83"/>
        <end position="104"/>
    </location>
</feature>
<keyword evidence="4 6" id="KW-1133">Transmembrane helix</keyword>
<dbReference type="InterPro" id="IPR035906">
    <property type="entry name" value="MetI-like_sf"/>
</dbReference>
<feature type="transmembrane region" description="Helical" evidence="6">
    <location>
        <begin position="20"/>
        <end position="42"/>
    </location>
</feature>
<feature type="transmembrane region" description="Helical" evidence="6">
    <location>
        <begin position="187"/>
        <end position="207"/>
    </location>
</feature>
<keyword evidence="5 6" id="KW-0472">Membrane</keyword>
<dbReference type="Pfam" id="PF00528">
    <property type="entry name" value="BPD_transp_1"/>
    <property type="match status" value="1"/>
</dbReference>
<protein>
    <submittedName>
        <fullName evidence="8">ABC transporter permease subunit</fullName>
    </submittedName>
</protein>
<dbReference type="PANTHER" id="PTHR30177">
    <property type="entry name" value="GLYCINE BETAINE/L-PROLINE TRANSPORT SYSTEM PERMEASE PROTEIN PROW"/>
    <property type="match status" value="1"/>
</dbReference>
<dbReference type="GO" id="GO:0005886">
    <property type="term" value="C:plasma membrane"/>
    <property type="evidence" value="ECO:0007669"/>
    <property type="project" value="UniProtKB-SubCell"/>
</dbReference>
<organism evidence="8 9">
    <name type="scientific">Aeromicrobium piscarium</name>
    <dbReference type="NCBI Taxonomy" id="2590901"/>
    <lineage>
        <taxon>Bacteria</taxon>
        <taxon>Bacillati</taxon>
        <taxon>Actinomycetota</taxon>
        <taxon>Actinomycetes</taxon>
        <taxon>Propionibacteriales</taxon>
        <taxon>Nocardioidaceae</taxon>
        <taxon>Aeromicrobium</taxon>
    </lineage>
</organism>
<dbReference type="SUPFAM" id="SSF161098">
    <property type="entry name" value="MetI-like"/>
    <property type="match status" value="1"/>
</dbReference>
<name>A0A554RU58_9ACTN</name>
<gene>
    <name evidence="8" type="ORF">FNM00_15720</name>
</gene>
<dbReference type="Gene3D" id="1.10.3720.10">
    <property type="entry name" value="MetI-like"/>
    <property type="match status" value="1"/>
</dbReference>
<comment type="similarity">
    <text evidence="6">Belongs to the binding-protein-dependent transport system permease family.</text>
</comment>
<dbReference type="PANTHER" id="PTHR30177:SF4">
    <property type="entry name" value="OSMOPROTECTANT IMPORT PERMEASE PROTEIN OSMW"/>
    <property type="match status" value="1"/>
</dbReference>
<keyword evidence="9" id="KW-1185">Reference proteome</keyword>
<comment type="caution">
    <text evidence="8">The sequence shown here is derived from an EMBL/GenBank/DDBJ whole genome shotgun (WGS) entry which is preliminary data.</text>
</comment>
<feature type="domain" description="ABC transmembrane type-1" evidence="7">
    <location>
        <begin position="15"/>
        <end position="205"/>
    </location>
</feature>
<dbReference type="PROSITE" id="PS50928">
    <property type="entry name" value="ABC_TM1"/>
    <property type="match status" value="1"/>
</dbReference>
<dbReference type="GO" id="GO:0031460">
    <property type="term" value="P:glycine betaine transport"/>
    <property type="evidence" value="ECO:0007669"/>
    <property type="project" value="TreeGrafter"/>
</dbReference>